<accession>A0ABY6GFT9</accession>
<proteinExistence type="inferred from homology"/>
<dbReference type="EMBL" id="CP106883">
    <property type="protein sequence ID" value="UYG53968.1"/>
    <property type="molecule type" value="Genomic_DNA"/>
</dbReference>
<dbReference type="PANTHER" id="PTHR30121:SF12">
    <property type="entry name" value="TYPE IV SECRETION SYSTEM PROTEIN CAGE"/>
    <property type="match status" value="1"/>
</dbReference>
<dbReference type="EMBL" id="CP106883">
    <property type="protein sequence ID" value="UYG54007.1"/>
    <property type="molecule type" value="Genomic_DNA"/>
</dbReference>
<protein>
    <submittedName>
        <fullName evidence="6">Transporter</fullName>
    </submittedName>
</protein>
<evidence type="ECO:0000313" key="7">
    <source>
        <dbReference type="EMBL" id="UYG54007.1"/>
    </source>
</evidence>
<name>A0ABY6GFT9_9BURK</name>
<evidence type="ECO:0000259" key="4">
    <source>
        <dbReference type="Pfam" id="PF03135"/>
    </source>
</evidence>
<feature type="domain" description="TraG P-loop" evidence="5">
    <location>
        <begin position="606"/>
        <end position="735"/>
    </location>
</feature>
<dbReference type="CDD" id="cd01127">
    <property type="entry name" value="TrwB_TraG_TraD_VirD4"/>
    <property type="match status" value="1"/>
</dbReference>
<dbReference type="Proteomes" id="UP001162800">
    <property type="component" value="Plasmid unnamed2"/>
</dbReference>
<evidence type="ECO:0000256" key="1">
    <source>
        <dbReference type="ARBA" id="ARBA00006512"/>
    </source>
</evidence>
<evidence type="ECO:0000313" key="8">
    <source>
        <dbReference type="Proteomes" id="UP001162800"/>
    </source>
</evidence>
<keyword evidence="3" id="KW-0067">ATP-binding</keyword>
<dbReference type="InterPro" id="IPR027417">
    <property type="entry name" value="P-loop_NTPase"/>
</dbReference>
<evidence type="ECO:0000256" key="3">
    <source>
        <dbReference type="ARBA" id="ARBA00022840"/>
    </source>
</evidence>
<dbReference type="Pfam" id="PF19044">
    <property type="entry name" value="P-loop_TraG"/>
    <property type="match status" value="1"/>
</dbReference>
<keyword evidence="2" id="KW-0547">Nucleotide-binding</keyword>
<dbReference type="PANTHER" id="PTHR30121">
    <property type="entry name" value="UNCHARACTERIZED PROTEIN YJGR-RELATED"/>
    <property type="match status" value="1"/>
</dbReference>
<reference evidence="6" key="1">
    <citation type="submission" date="2022-09" db="EMBL/GenBank/DDBJ databases">
        <title>The complete genome of Acidovorax sp. 5MLIR.</title>
        <authorList>
            <person name="Liu L."/>
            <person name="Yue J."/>
            <person name="Yang F."/>
            <person name="Yuan J."/>
            <person name="Li L."/>
        </authorList>
    </citation>
    <scope>NUCLEOTIDE SEQUENCE</scope>
    <source>
        <strain evidence="6">5MLIR</strain>
        <plasmid evidence="6">unnamed2</plasmid>
    </source>
</reference>
<geneLocation type="plasmid" evidence="6 8">
    <name>unnamed2</name>
</geneLocation>
<dbReference type="Pfam" id="PF03135">
    <property type="entry name" value="CagE_TrbE_VirB"/>
    <property type="match status" value="1"/>
</dbReference>
<dbReference type="RefSeq" id="WP_231045127.1">
    <property type="nucleotide sequence ID" value="NZ_CP106883.1"/>
</dbReference>
<keyword evidence="8" id="KW-1185">Reference proteome</keyword>
<dbReference type="NCBIfam" id="NF010404">
    <property type="entry name" value="PRK13830.1"/>
    <property type="match status" value="1"/>
</dbReference>
<evidence type="ECO:0000313" key="6">
    <source>
        <dbReference type="EMBL" id="UYG53968.1"/>
    </source>
</evidence>
<dbReference type="Gene3D" id="3.40.50.300">
    <property type="entry name" value="P-loop containing nucleotide triphosphate hydrolases"/>
    <property type="match status" value="2"/>
</dbReference>
<organism evidence="6 8">
    <name type="scientific">Comamonas endophytica</name>
    <dbReference type="NCBI Taxonomy" id="2949090"/>
    <lineage>
        <taxon>Bacteria</taxon>
        <taxon>Pseudomonadati</taxon>
        <taxon>Pseudomonadota</taxon>
        <taxon>Betaproteobacteria</taxon>
        <taxon>Burkholderiales</taxon>
        <taxon>Comamonadaceae</taxon>
        <taxon>Comamonas</taxon>
    </lineage>
</organism>
<comment type="similarity">
    <text evidence="1">Belongs to the TrbE/VirB4 family.</text>
</comment>
<feature type="domain" description="CagE TrbE VirB component of type IV transporter system central" evidence="4">
    <location>
        <begin position="194"/>
        <end position="399"/>
    </location>
</feature>
<evidence type="ECO:0000259" key="5">
    <source>
        <dbReference type="Pfam" id="PF19044"/>
    </source>
</evidence>
<keyword evidence="6" id="KW-0614">Plasmid</keyword>
<dbReference type="InterPro" id="IPR051162">
    <property type="entry name" value="T4SS_component"/>
</dbReference>
<sequence>MLALAPFRSKAAGLPDLLNFAALIDDGVVLGKDGSLMAGFFFRGDDAASATTEERNYLTALVNQYLARFGSGWAMWMDAARLPSPGYPAPEKSHFPEPVTALIDAERRAAFEAKDALFETEYALILQFLPPTRRDSRVGELVYDDEGRDDSNPADRLLAEFKKKIDDLQDGLGDLLHMRRMGSIVVSKPPGEREEAYESDELVNYLHFALTNEPIALRIPDCPMYLDAWLGFHELWPGDTPKLGKKFISCVAIEGFPGHSYPGILDMLDGLPLAYRWSSRFIFLEQHEAIAALNRYRLKWQQKIRGFWSQVMKSQKGMVNTDALEMSRQTEVAINDAKSGLVAYGYYTPVIVLMSESRTVLEDQARHVKRELERRGFGARVESVNALEAWLGSLPGQTFPNVRRPLVHTLNLADLLPLASVWPGLRENPCEFYPAGSPPLMQTVTTGDTPFRLNLHVGDVGHTLIFGPTGAGKSTLLASLHAQFRRYRSRPRRDGSHVPATITAFDKGRSLFALCKATSGIHYDIGNDEADTPALTPLIDIDSESDALWAEEWIATCFELQARKQPSPQQKSEIHRAMNLLRDSPRDFRSMTDYVSTIQDGEIRAALSHYTLNGSMGHLLDGKDDSLKLSSYTVFEIDELMNMGNANAIPVLLFLFRRFERSLKGQPAMLSLDEAWVMLGHPVFREKLREWLKELRKKNCLVILATQSLSDAVGSGLLDVLMEQCPTKILLPNKEAELHGTKDSPGPADLYAMFGLNNKEIALLKNGRYKRQYYYKSPLGRRIFELGLGPLALAFVAISDKETLAEIRRLIDTEGADWPLHWMTKKGVDYEKYLA</sequence>
<dbReference type="InterPro" id="IPR043964">
    <property type="entry name" value="P-loop_TraG"/>
</dbReference>
<evidence type="ECO:0000256" key="2">
    <source>
        <dbReference type="ARBA" id="ARBA00022741"/>
    </source>
</evidence>
<gene>
    <name evidence="7" type="ORF">M9799_19955</name>
    <name evidence="6" type="ORF">M9799_20395</name>
</gene>
<dbReference type="SUPFAM" id="SSF52540">
    <property type="entry name" value="P-loop containing nucleoside triphosphate hydrolases"/>
    <property type="match status" value="1"/>
</dbReference>
<dbReference type="InterPro" id="IPR018145">
    <property type="entry name" value="CagE_TrbE_VirB_cntrl_dom"/>
</dbReference>